<comment type="caution">
    <text evidence="1">The sequence shown here is derived from an EMBL/GenBank/DDBJ whole genome shotgun (WGS) entry which is preliminary data.</text>
</comment>
<name>A0ACC3TC01_LIPKO</name>
<dbReference type="EMBL" id="MU971335">
    <property type="protein sequence ID" value="KAK9241275.1"/>
    <property type="molecule type" value="Genomic_DNA"/>
</dbReference>
<accession>A0ACC3TC01</accession>
<reference evidence="2" key="1">
    <citation type="journal article" date="2024" name="Front. Bioeng. Biotechnol.">
        <title>Genome-scale model development and genomic sequencing of the oleaginous clade Lipomyces.</title>
        <authorList>
            <person name="Czajka J.J."/>
            <person name="Han Y."/>
            <person name="Kim J."/>
            <person name="Mondo S.J."/>
            <person name="Hofstad B.A."/>
            <person name="Robles A."/>
            <person name="Haridas S."/>
            <person name="Riley R."/>
            <person name="LaButti K."/>
            <person name="Pangilinan J."/>
            <person name="Andreopoulos W."/>
            <person name="Lipzen A."/>
            <person name="Yan J."/>
            <person name="Wang M."/>
            <person name="Ng V."/>
            <person name="Grigoriev I.V."/>
            <person name="Spatafora J.W."/>
            <person name="Magnuson J.K."/>
            <person name="Baker S.E."/>
            <person name="Pomraning K.R."/>
        </authorList>
    </citation>
    <scope>NUCLEOTIDE SEQUENCE [LARGE SCALE GENOMIC DNA]</scope>
    <source>
        <strain evidence="2">CBS 7786</strain>
    </source>
</reference>
<evidence type="ECO:0000313" key="1">
    <source>
        <dbReference type="EMBL" id="KAK9241275.1"/>
    </source>
</evidence>
<sequence length="304" mass="32687">MVAAQADELTQGTSGGPFEFGVSGYLIKSNVEPWAKDTLVAIDAGTYMSGVMQALRPATSASAISPVQQQLGTGLLPYVSPLTNAAYVVRELVAAVCITHAHLDHLAGFVINSGCFTVDNPKKLAGLPWVVDGVLKHIFNNVIWPNMSNEGDDAIGLVTLHRFSSAVKIPNSSDDSVGVIEDTFDDEEAYETIANGLDIRAYSVSHGCVHGTGTAPKAYESSAYFVRDKRSGKEILIFGDVEPDSVSMDPQNRAVWMAAAQKFGRNKLSAIFIECSYASIQPEHSLFGHLSPPYLIQELKMFAS</sequence>
<protein>
    <submittedName>
        <fullName evidence="1">Cyclic-AMP phosphodiesterase</fullName>
    </submittedName>
</protein>
<gene>
    <name evidence="1" type="ORF">V1525DRAFT_335065</name>
</gene>
<evidence type="ECO:0000313" key="2">
    <source>
        <dbReference type="Proteomes" id="UP001433508"/>
    </source>
</evidence>
<dbReference type="Proteomes" id="UP001433508">
    <property type="component" value="Unassembled WGS sequence"/>
</dbReference>
<proteinExistence type="predicted"/>
<organism evidence="1 2">
    <name type="scientific">Lipomyces kononenkoae</name>
    <name type="common">Yeast</name>
    <dbReference type="NCBI Taxonomy" id="34357"/>
    <lineage>
        <taxon>Eukaryota</taxon>
        <taxon>Fungi</taxon>
        <taxon>Dikarya</taxon>
        <taxon>Ascomycota</taxon>
        <taxon>Saccharomycotina</taxon>
        <taxon>Lipomycetes</taxon>
        <taxon>Lipomycetales</taxon>
        <taxon>Lipomycetaceae</taxon>
        <taxon>Lipomyces</taxon>
    </lineage>
</organism>
<feature type="non-terminal residue" evidence="1">
    <location>
        <position position="304"/>
    </location>
</feature>
<keyword evidence="2" id="KW-1185">Reference proteome</keyword>